<protein>
    <submittedName>
        <fullName evidence="1">Uncharacterized protein</fullName>
    </submittedName>
</protein>
<sequence>MARAFVDLDAELGDIPTRRSLEDGLEACRRLLSRD</sequence>
<gene>
    <name evidence="1" type="ORF">PPSIR1_08332</name>
</gene>
<name>A6GK68_9BACT</name>
<proteinExistence type="predicted"/>
<keyword evidence="2" id="KW-1185">Reference proteome</keyword>
<reference evidence="1 2" key="1">
    <citation type="submission" date="2007-06" db="EMBL/GenBank/DDBJ databases">
        <authorList>
            <person name="Shimkets L."/>
            <person name="Ferriera S."/>
            <person name="Johnson J."/>
            <person name="Kravitz S."/>
            <person name="Beeson K."/>
            <person name="Sutton G."/>
            <person name="Rogers Y.-H."/>
            <person name="Friedman R."/>
            <person name="Frazier M."/>
            <person name="Venter J.C."/>
        </authorList>
    </citation>
    <scope>NUCLEOTIDE SEQUENCE [LARGE SCALE GENOMIC DNA]</scope>
    <source>
        <strain evidence="1 2">SIR-1</strain>
    </source>
</reference>
<dbReference type="EMBL" id="ABCS01000184">
    <property type="protein sequence ID" value="EDM73729.1"/>
    <property type="molecule type" value="Genomic_DNA"/>
</dbReference>
<dbReference type="Proteomes" id="UP000005801">
    <property type="component" value="Unassembled WGS sequence"/>
</dbReference>
<dbReference type="STRING" id="391625.PPSIR1_08332"/>
<accession>A6GK68</accession>
<comment type="caution">
    <text evidence="1">The sequence shown here is derived from an EMBL/GenBank/DDBJ whole genome shotgun (WGS) entry which is preliminary data.</text>
</comment>
<dbReference type="AlphaFoldDB" id="A6GK68"/>
<evidence type="ECO:0000313" key="2">
    <source>
        <dbReference type="Proteomes" id="UP000005801"/>
    </source>
</evidence>
<organism evidence="1 2">
    <name type="scientific">Plesiocystis pacifica SIR-1</name>
    <dbReference type="NCBI Taxonomy" id="391625"/>
    <lineage>
        <taxon>Bacteria</taxon>
        <taxon>Pseudomonadati</taxon>
        <taxon>Myxococcota</taxon>
        <taxon>Polyangia</taxon>
        <taxon>Nannocystales</taxon>
        <taxon>Nannocystaceae</taxon>
        <taxon>Plesiocystis</taxon>
    </lineage>
</organism>
<evidence type="ECO:0000313" key="1">
    <source>
        <dbReference type="EMBL" id="EDM73729.1"/>
    </source>
</evidence>